<feature type="region of interest" description="Disordered" evidence="1">
    <location>
        <begin position="67"/>
        <end position="229"/>
    </location>
</feature>
<dbReference type="OrthoDB" id="3230904at2759"/>
<accession>A0A4S8MXC0</accession>
<feature type="compositionally biased region" description="Polar residues" evidence="1">
    <location>
        <begin position="576"/>
        <end position="586"/>
    </location>
</feature>
<gene>
    <name evidence="2" type="ORF">K435DRAFT_959484</name>
</gene>
<proteinExistence type="predicted"/>
<feature type="compositionally biased region" description="Pro residues" evidence="1">
    <location>
        <begin position="405"/>
        <end position="415"/>
    </location>
</feature>
<feature type="compositionally biased region" description="Basic and acidic residues" evidence="1">
    <location>
        <begin position="341"/>
        <end position="359"/>
    </location>
</feature>
<feature type="compositionally biased region" description="Low complexity" evidence="1">
    <location>
        <begin position="423"/>
        <end position="439"/>
    </location>
</feature>
<name>A0A4S8MXC0_DENBC</name>
<feature type="compositionally biased region" description="Basic and acidic residues" evidence="1">
    <location>
        <begin position="379"/>
        <end position="400"/>
    </location>
</feature>
<feature type="region of interest" description="Disordered" evidence="1">
    <location>
        <begin position="630"/>
        <end position="654"/>
    </location>
</feature>
<evidence type="ECO:0000313" key="3">
    <source>
        <dbReference type="Proteomes" id="UP000297245"/>
    </source>
</evidence>
<feature type="compositionally biased region" description="Polar residues" evidence="1">
    <location>
        <begin position="853"/>
        <end position="876"/>
    </location>
</feature>
<feature type="compositionally biased region" description="Polar residues" evidence="1">
    <location>
        <begin position="178"/>
        <end position="193"/>
    </location>
</feature>
<feature type="region of interest" description="Disordered" evidence="1">
    <location>
        <begin position="1"/>
        <end position="21"/>
    </location>
</feature>
<feature type="compositionally biased region" description="Basic residues" evidence="1">
    <location>
        <begin position="1213"/>
        <end position="1225"/>
    </location>
</feature>
<feature type="compositionally biased region" description="Polar residues" evidence="1">
    <location>
        <begin position="732"/>
        <end position="748"/>
    </location>
</feature>
<feature type="compositionally biased region" description="Polar residues" evidence="1">
    <location>
        <begin position="101"/>
        <end position="169"/>
    </location>
</feature>
<feature type="compositionally biased region" description="Low complexity" evidence="1">
    <location>
        <begin position="695"/>
        <end position="713"/>
    </location>
</feature>
<feature type="compositionally biased region" description="Polar residues" evidence="1">
    <location>
        <begin position="768"/>
        <end position="783"/>
    </location>
</feature>
<feature type="compositionally biased region" description="Low complexity" evidence="1">
    <location>
        <begin position="828"/>
        <end position="848"/>
    </location>
</feature>
<feature type="compositionally biased region" description="Basic residues" evidence="1">
    <location>
        <begin position="9"/>
        <end position="20"/>
    </location>
</feature>
<feature type="compositionally biased region" description="Polar residues" evidence="1">
    <location>
        <begin position="204"/>
        <end position="228"/>
    </location>
</feature>
<feature type="compositionally biased region" description="Polar residues" evidence="1">
    <location>
        <begin position="1031"/>
        <end position="1046"/>
    </location>
</feature>
<organism evidence="2 3">
    <name type="scientific">Dendrothele bispora (strain CBS 962.96)</name>
    <dbReference type="NCBI Taxonomy" id="1314807"/>
    <lineage>
        <taxon>Eukaryota</taxon>
        <taxon>Fungi</taxon>
        <taxon>Dikarya</taxon>
        <taxon>Basidiomycota</taxon>
        <taxon>Agaricomycotina</taxon>
        <taxon>Agaricomycetes</taxon>
        <taxon>Agaricomycetidae</taxon>
        <taxon>Agaricales</taxon>
        <taxon>Agaricales incertae sedis</taxon>
        <taxon>Dendrothele</taxon>
    </lineage>
</organism>
<feature type="compositionally biased region" description="Polar residues" evidence="1">
    <location>
        <begin position="914"/>
        <end position="936"/>
    </location>
</feature>
<feature type="region of interest" description="Disordered" evidence="1">
    <location>
        <begin position="669"/>
        <end position="1225"/>
    </location>
</feature>
<keyword evidence="3" id="KW-1185">Reference proteome</keyword>
<sequence>MSNSSLENRRRKAHSPRRTLIRSNSSLLGSIKNFVAAPFTRLFTAPPDDFDDSNDYSGKRRRVVRNVNDVMQEDGPAPAKRMRIRSPDSSPPSAYLDPPNSAFQQKPNYSLSKSPNRSTSNSLSPTTVQDSATVNVRSTVSPLRRQLSQTMTIDPSSKRSLSRDISMQSIPLYDADNRTPQSSLTVRDQSSMPPMTGRPFRMRTSLTPQPSQLQREASEPPTLSSLHSNPVFVRAPSQPLSQIQESQTKPGATTLGSLVGSQRINRPLVRQHSSLLFGTPHSNATPEAATAEKVLRELDFYKTPLVPTRIRSKMSKQFTGASAGSGVTDMFSRKHPLILMGDHDRPRKDRKKERTKEANQTKPYAGTGGIKKRLAKARPTPEPEYKDTSEEVEKVEEAKASDAPLPVPTSVPPPLPEKDSFEVLASASSGLQSSSLRVGRAPRPHLSRPARPARSSKFSAAFEDEEMSEESRKDIEMIEEAAKRAPVFEVSNGFRFPETKPVEQSATNAKEPPIASLPFSFATPSSPDATSTSKPVTALPPASAPGSSSLGSNGVSFAPRVAPEASLDPAPRASTPVETSDSTETAAPTKKIPDFFSRPAAPLLTPPAEITTSTNEEIVTEKKIPDFFARPAVPPTVSSETSNTGGSESAGKVPNFFGSSKILSVPTPVSAPTPVTSLFPVSSEPTPAPTPTPSSFPFGSTTTSTPVEPPTSSAQTEEKQAPKAFSFGPSKTDGSSSLFGFSKQNDVLSSAPAKPVQSVSQAEKKNDTQSFLFGQSQPSTQPSAAPFSFNKPAEPSKAPTSASSSSPLAFSGSSTSSAPAENKAPFQFSTSSSTNTNSTGSLFGGSSTVKDAPTSSTPAPFTFGQPQPATNGTTGSLFGRPTESAEAKPSSPFLFSQPRKDDQPKSSPFGAPPTSDTSQSSPFSFGNTSNNQSTASPFAFGNTSTSTSTSGSAKPFAFGGAPTARPVTPPNQEQEVRMDESPTRDPKPTESRSSLGFAFGGSSTPAPLFGQGGSTNSNTTAPVSTGFAFGLSNTSSDNTFGNNKSNAKPFGSNDGFGQASSSSSSFTFGPAKTSENDASRPGTASGFGAGSSNSSFTFGPTGSSSNPFGQNNNAGSAPNSPSTFGQTQSFTFGPSSSTTNSSNPFAFGSPAASPATPNSALPSGFGSGTGFQTPTPTTPTASFGGSTPSGGGGSLFTIGSAPAPSPGGAGNRPMKKLPTRRGGKR</sequence>
<feature type="region of interest" description="Disordered" evidence="1">
    <location>
        <begin position="495"/>
        <end position="616"/>
    </location>
</feature>
<feature type="compositionally biased region" description="Low complexity" evidence="1">
    <location>
        <begin position="792"/>
        <end position="820"/>
    </location>
</feature>
<feature type="compositionally biased region" description="Low complexity" evidence="1">
    <location>
        <begin position="520"/>
        <end position="552"/>
    </location>
</feature>
<evidence type="ECO:0000256" key="1">
    <source>
        <dbReference type="SAM" id="MobiDB-lite"/>
    </source>
</evidence>
<feature type="region of interest" description="Disordered" evidence="1">
    <location>
        <begin position="340"/>
        <end position="472"/>
    </location>
</feature>
<dbReference type="Proteomes" id="UP000297245">
    <property type="component" value="Unassembled WGS sequence"/>
</dbReference>
<dbReference type="AlphaFoldDB" id="A0A4S8MXC0"/>
<feature type="compositionally biased region" description="Low complexity" evidence="1">
    <location>
        <begin position="669"/>
        <end position="685"/>
    </location>
</feature>
<evidence type="ECO:0000313" key="2">
    <source>
        <dbReference type="EMBL" id="THV08027.1"/>
    </source>
</evidence>
<protein>
    <submittedName>
        <fullName evidence="2">Uncharacterized protein</fullName>
    </submittedName>
</protein>
<reference evidence="2 3" key="1">
    <citation type="journal article" date="2019" name="Nat. Ecol. Evol.">
        <title>Megaphylogeny resolves global patterns of mushroom evolution.</title>
        <authorList>
            <person name="Varga T."/>
            <person name="Krizsan K."/>
            <person name="Foldi C."/>
            <person name="Dima B."/>
            <person name="Sanchez-Garcia M."/>
            <person name="Sanchez-Ramirez S."/>
            <person name="Szollosi G.J."/>
            <person name="Szarkandi J.G."/>
            <person name="Papp V."/>
            <person name="Albert L."/>
            <person name="Andreopoulos W."/>
            <person name="Angelini C."/>
            <person name="Antonin V."/>
            <person name="Barry K.W."/>
            <person name="Bougher N.L."/>
            <person name="Buchanan P."/>
            <person name="Buyck B."/>
            <person name="Bense V."/>
            <person name="Catcheside P."/>
            <person name="Chovatia M."/>
            <person name="Cooper J."/>
            <person name="Damon W."/>
            <person name="Desjardin D."/>
            <person name="Finy P."/>
            <person name="Geml J."/>
            <person name="Haridas S."/>
            <person name="Hughes K."/>
            <person name="Justo A."/>
            <person name="Karasinski D."/>
            <person name="Kautmanova I."/>
            <person name="Kiss B."/>
            <person name="Kocsube S."/>
            <person name="Kotiranta H."/>
            <person name="LaButti K.M."/>
            <person name="Lechner B.E."/>
            <person name="Liimatainen K."/>
            <person name="Lipzen A."/>
            <person name="Lukacs Z."/>
            <person name="Mihaltcheva S."/>
            <person name="Morgado L.N."/>
            <person name="Niskanen T."/>
            <person name="Noordeloos M.E."/>
            <person name="Ohm R.A."/>
            <person name="Ortiz-Santana B."/>
            <person name="Ovrebo C."/>
            <person name="Racz N."/>
            <person name="Riley R."/>
            <person name="Savchenko A."/>
            <person name="Shiryaev A."/>
            <person name="Soop K."/>
            <person name="Spirin V."/>
            <person name="Szebenyi C."/>
            <person name="Tomsovsky M."/>
            <person name="Tulloss R.E."/>
            <person name="Uehling J."/>
            <person name="Grigoriev I.V."/>
            <person name="Vagvolgyi C."/>
            <person name="Papp T."/>
            <person name="Martin F.M."/>
            <person name="Miettinen O."/>
            <person name="Hibbett D.S."/>
            <person name="Nagy L.G."/>
        </authorList>
    </citation>
    <scope>NUCLEOTIDE SEQUENCE [LARGE SCALE GENOMIC DNA]</scope>
    <source>
        <strain evidence="2 3">CBS 962.96</strain>
    </source>
</reference>
<feature type="compositionally biased region" description="Low complexity" evidence="1">
    <location>
        <begin position="638"/>
        <end position="649"/>
    </location>
</feature>
<dbReference type="EMBL" id="ML179036">
    <property type="protein sequence ID" value="THV08027.1"/>
    <property type="molecule type" value="Genomic_DNA"/>
</dbReference>
<feature type="compositionally biased region" description="Basic and acidic residues" evidence="1">
    <location>
        <begin position="974"/>
        <end position="990"/>
    </location>
</feature>
<feature type="compositionally biased region" description="Polar residues" evidence="1">
    <location>
        <begin position="1014"/>
        <end position="1023"/>
    </location>
</feature>
<feature type="compositionally biased region" description="Low complexity" evidence="1">
    <location>
        <begin position="1082"/>
        <end position="1186"/>
    </location>
</feature>